<comment type="caution">
    <text evidence="1">The sequence shown here is derived from an EMBL/GenBank/DDBJ whole genome shotgun (WGS) entry which is preliminary data.</text>
</comment>
<keyword evidence="2" id="KW-1185">Reference proteome</keyword>
<proteinExistence type="predicted"/>
<sequence>MPPSPALRFSPARQLRTQKHRRGRSLEGGLKLKERDDSLALFNDIQARKGESFLLQSIDDLDESLSKLRYFPDFKLGISAPFRRGSSDLLNADGGKSDYDWLLTPPDTPLFPSLDDDTPLINFVQRGRPQNQAIPIPRRANREKDYRTGRSSASPRRLSPSPRSGSNTFQSRGRPSSAPCSTPSPVLHPTTPSRRPSTPSNKHSSLAPRCSLPALRRMSTGSSVQPFRGRGISPGKLRRASSASPRLQGWQLSLSGFSSDPPPNLRTSLSDSPASHIRGISPASRNGNDSYSKLRRQSMSPTASTVANSSHCYGRGHFHLQSKGSAAASGDDHMDSLHPIIVSDHLTSRNNGVFPSRKAVKLLKKPSRTISASSALKRSFDSAIRKKDQRKSPQHSFRQLLSSVPTTTLYVSENTTHSPKASRNSSVTTSSGANSEQGARVAPDNMASDYEQDDMVKEWGKAPCPDTQEEIIIHDKVDEIDDDIEHGICNGEPNGVHESFEQSTADEVQPRECENLNRRHAAAADDATASESSHVEEDSSDVDFYEMTGSCSNCGNDSLHMESMDGNATICWDCTKSGLLTTKTSKETAFVTKSNAIHSKVTLGENVMYELEPVISPLKLSEETCYHAMFGKQERNGEQGHDCLQDNCIARLVVEEGEKLLVDHHFVRNQEIFSSQSQTDAVDQQLRQFYYHLSTNVDNSEAGGISVLLKPSSSSKWSAVQGREFAARKICCDDPSYPRDCLTTKKSCIGQGSDSTSSSVDLDLARQVKVQVQCQSSSQKADMGSSGDDSDARPVTRTSFSGTPKNYSEALAYAKNLSEEDIDDSVRNLKCMALEYATFVMDRESCDLVNADKQSFFISTTVFEDYKHDDTDRVTNASGLDGCESSSHTQVVQLVDASAARFPNDDDPVFSGKAKVLSNNKMSFSDIEIQVMTAESFITEEDHMYGHVCAVGDSDAPMCASSLVIVGEIQDGLENIATSQIDCTASPDSKDAVDVFLEPTVSLTLENNTLVSTLKFDVSDFAHDVNGDMVTVEHPGEQKVRMRSLRLDEANDSILFCSSIVHSLAYQAAIIAMEKEDFIYLKGSQPTVTILDQSDFISKNQWGRTSGGQQRQWEIEHAFPSKNTENDVKVQESLTYIAVNPDKVDTVKPPKLESKCNCTVISEGPSTVSFAANASLSLSLSLSAQDPGFVLDLEASLRFRE</sequence>
<evidence type="ECO:0000313" key="2">
    <source>
        <dbReference type="Proteomes" id="UP001234297"/>
    </source>
</evidence>
<protein>
    <submittedName>
        <fullName evidence="1">Uncharacterized protein</fullName>
    </submittedName>
</protein>
<gene>
    <name evidence="1" type="ORF">MRB53_016180</name>
</gene>
<reference evidence="1 2" key="1">
    <citation type="journal article" date="2022" name="Hortic Res">
        <title>A haplotype resolved chromosomal level avocado genome allows analysis of novel avocado genes.</title>
        <authorList>
            <person name="Nath O."/>
            <person name="Fletcher S.J."/>
            <person name="Hayward A."/>
            <person name="Shaw L.M."/>
            <person name="Masouleh A.K."/>
            <person name="Furtado A."/>
            <person name="Henry R.J."/>
            <person name="Mitter N."/>
        </authorList>
    </citation>
    <scope>NUCLEOTIDE SEQUENCE [LARGE SCALE GENOMIC DNA]</scope>
    <source>
        <strain evidence="2">cv. Hass</strain>
    </source>
</reference>
<organism evidence="1 2">
    <name type="scientific">Persea americana</name>
    <name type="common">Avocado</name>
    <dbReference type="NCBI Taxonomy" id="3435"/>
    <lineage>
        <taxon>Eukaryota</taxon>
        <taxon>Viridiplantae</taxon>
        <taxon>Streptophyta</taxon>
        <taxon>Embryophyta</taxon>
        <taxon>Tracheophyta</taxon>
        <taxon>Spermatophyta</taxon>
        <taxon>Magnoliopsida</taxon>
        <taxon>Magnoliidae</taxon>
        <taxon>Laurales</taxon>
        <taxon>Lauraceae</taxon>
        <taxon>Persea</taxon>
    </lineage>
</organism>
<dbReference type="EMBL" id="CM056813">
    <property type="protein sequence ID" value="KAJ8639486.1"/>
    <property type="molecule type" value="Genomic_DNA"/>
</dbReference>
<evidence type="ECO:0000313" key="1">
    <source>
        <dbReference type="EMBL" id="KAJ8639486.1"/>
    </source>
</evidence>
<name>A0ACC2M2F9_PERAE</name>
<accession>A0ACC2M2F9</accession>
<dbReference type="Proteomes" id="UP001234297">
    <property type="component" value="Chromosome 5"/>
</dbReference>